<name>A0ABV4SUB8_9ACTN</name>
<dbReference type="InterPro" id="IPR006680">
    <property type="entry name" value="Amidohydro-rel"/>
</dbReference>
<keyword evidence="1" id="KW-0456">Lyase</keyword>
<dbReference type="InterPro" id="IPR032465">
    <property type="entry name" value="ACMSD"/>
</dbReference>
<protein>
    <submittedName>
        <fullName evidence="3">Amidohydrolase family protein</fullName>
    </submittedName>
</protein>
<dbReference type="PANTHER" id="PTHR21240:SF28">
    <property type="entry name" value="ISO-OROTATE DECARBOXYLASE (EUROFUNG)"/>
    <property type="match status" value="1"/>
</dbReference>
<organism evidence="3 4">
    <name type="scientific">Streptomyces aureus</name>
    <dbReference type="NCBI Taxonomy" id="193461"/>
    <lineage>
        <taxon>Bacteria</taxon>
        <taxon>Bacillati</taxon>
        <taxon>Actinomycetota</taxon>
        <taxon>Actinomycetes</taxon>
        <taxon>Kitasatosporales</taxon>
        <taxon>Streptomycetaceae</taxon>
        <taxon>Streptomyces</taxon>
    </lineage>
</organism>
<evidence type="ECO:0000259" key="2">
    <source>
        <dbReference type="Pfam" id="PF04909"/>
    </source>
</evidence>
<dbReference type="SUPFAM" id="SSF51556">
    <property type="entry name" value="Metallo-dependent hydrolases"/>
    <property type="match status" value="1"/>
</dbReference>
<evidence type="ECO:0000313" key="3">
    <source>
        <dbReference type="EMBL" id="MFA3842034.1"/>
    </source>
</evidence>
<keyword evidence="4" id="KW-1185">Reference proteome</keyword>
<dbReference type="RefSeq" id="WP_372566091.1">
    <property type="nucleotide sequence ID" value="NZ_JBGOSP010000032.1"/>
</dbReference>
<dbReference type="Proteomes" id="UP001571476">
    <property type="component" value="Unassembled WGS sequence"/>
</dbReference>
<proteinExistence type="predicted"/>
<dbReference type="Pfam" id="PF04909">
    <property type="entry name" value="Amidohydro_2"/>
    <property type="match status" value="1"/>
</dbReference>
<sequence length="423" mass="47421">MVISSDGHATARMEDYTDYLDPALRDEFRGFCKVYAERGSHTFEERALSQRLDPYLVEEWNEKVIDAGRLEGNFDPARRVQELDREGVTAEVLFPDFGLPFELYSPLLAAQMGEPMRDETHVVAGNDAYNRWLADFVSYAPDRFAAMASISFTDVDRAVRDIRWAKEHGFKGVMLPHFDESLPLYAGAYDPIWRTCEELGMVLNSHVAISSTSTRWVAPASPPPHPVCMGPLFVAQVEFFCRQILDHMIWGGVLERHPGLQLVFTEQGSGWLPSKLAGMDYSYEGSYLRRDIRQVIKQKPSEYFARQCHLGSSLLTRAEIEIRDRIGVDKMMVGVDYPHHEGTWNGGTQNYLQATLGANEVPVDEARKILGGNAARVFGFDVDKLAPIAERVGPSAEEILVPPTEDLFPRGDVHKPLGGANIG</sequence>
<reference evidence="3 4" key="1">
    <citation type="submission" date="2024-08" db="EMBL/GenBank/DDBJ databases">
        <title>Genome sequence of Streptomyces aureus CACIA-1.46HGO.</title>
        <authorList>
            <person name="Evangelista-Martinez Z."/>
        </authorList>
    </citation>
    <scope>NUCLEOTIDE SEQUENCE [LARGE SCALE GENOMIC DNA]</scope>
    <source>
        <strain evidence="3 4">CACIA-1.46HGO</strain>
    </source>
</reference>
<evidence type="ECO:0000313" key="4">
    <source>
        <dbReference type="Proteomes" id="UP001571476"/>
    </source>
</evidence>
<accession>A0ABV4SUB8</accession>
<gene>
    <name evidence="3" type="ORF">ACEG43_38575</name>
</gene>
<dbReference type="PANTHER" id="PTHR21240">
    <property type="entry name" value="2-AMINO-3-CARBOXYLMUCONATE-6-SEMIALDEHYDE DECARBOXYLASE"/>
    <property type="match status" value="1"/>
</dbReference>
<feature type="domain" description="Amidohydrolase-related" evidence="2">
    <location>
        <begin position="110"/>
        <end position="380"/>
    </location>
</feature>
<dbReference type="InterPro" id="IPR032466">
    <property type="entry name" value="Metal_Hydrolase"/>
</dbReference>
<dbReference type="Gene3D" id="3.20.20.140">
    <property type="entry name" value="Metal-dependent hydrolases"/>
    <property type="match status" value="1"/>
</dbReference>
<evidence type="ECO:0000256" key="1">
    <source>
        <dbReference type="ARBA" id="ARBA00023239"/>
    </source>
</evidence>
<comment type="caution">
    <text evidence="3">The sequence shown here is derived from an EMBL/GenBank/DDBJ whole genome shotgun (WGS) entry which is preliminary data.</text>
</comment>
<dbReference type="EMBL" id="JBGOSP010000032">
    <property type="protein sequence ID" value="MFA3842034.1"/>
    <property type="molecule type" value="Genomic_DNA"/>
</dbReference>